<feature type="binding site" evidence="8">
    <location>
        <position position="43"/>
    </location>
    <ligand>
        <name>pyruvate</name>
        <dbReference type="ChEBI" id="CHEBI:15361"/>
    </ligand>
</feature>
<organism evidence="9 10">
    <name type="scientific">Metallosphaera cuprina (strain Ar-4)</name>
    <dbReference type="NCBI Taxonomy" id="1006006"/>
    <lineage>
        <taxon>Archaea</taxon>
        <taxon>Thermoproteota</taxon>
        <taxon>Thermoprotei</taxon>
        <taxon>Sulfolobales</taxon>
        <taxon>Sulfolobaceae</taxon>
        <taxon>Metallosphaera</taxon>
    </lineage>
</organism>
<keyword evidence="3" id="KW-0704">Schiff base</keyword>
<evidence type="ECO:0000256" key="4">
    <source>
        <dbReference type="ARBA" id="ARBA00023277"/>
    </source>
</evidence>
<comment type="similarity">
    <text evidence="5">Belongs to the DapA family. KDPG aldolase subfamily.</text>
</comment>
<accession>F4G2K6</accession>
<dbReference type="InterPro" id="IPR013785">
    <property type="entry name" value="Aldolase_TIM"/>
</dbReference>
<sequence>MEIVVPILTPFNPDGSVNKEALRTHASNLLQKGVDLIFVNGTTGLGPALSKEEKKENLKALADFADRIIFQVGELNIDNVMELVKFSSDYGIKAIASYSPYYFPRLPEKWLISYFKRLVEISPHPVYLYNYPLATGYDISPKLLSKFNLELAGVKDTNQDLAHSLEYKSAFPKMNVYNGSDTLAFYSLLTLDGTVASMANCLPTLFVEMKNSIVRGDLKRGMVYQRLISSVVDIARKYGQLSALYVLTETTQGYSLGGPRGPIFPLEEEERNQLKREIELFLKSLGVLN</sequence>
<dbReference type="Proteomes" id="UP000007812">
    <property type="component" value="Chromosome"/>
</dbReference>
<name>F4G2K6_METCR</name>
<dbReference type="HOGENOM" id="CLU_049343_5_1_2"/>
<dbReference type="GO" id="GO:0008675">
    <property type="term" value="F:2-dehydro-3-deoxy-phosphogluconate aldolase activity"/>
    <property type="evidence" value="ECO:0007669"/>
    <property type="project" value="UniProtKB-ARBA"/>
</dbReference>
<dbReference type="OrthoDB" id="350860at2157"/>
<evidence type="ECO:0000256" key="1">
    <source>
        <dbReference type="ARBA" id="ARBA00004736"/>
    </source>
</evidence>
<feature type="active site" description="Proton donor/acceptor" evidence="7">
    <location>
        <position position="129"/>
    </location>
</feature>
<dbReference type="PANTHER" id="PTHR12128:SF66">
    <property type="entry name" value="4-HYDROXY-2-OXOGLUTARATE ALDOLASE, MITOCHONDRIAL"/>
    <property type="match status" value="1"/>
</dbReference>
<proteinExistence type="inferred from homology"/>
<dbReference type="SUPFAM" id="SSF51569">
    <property type="entry name" value="Aldolase"/>
    <property type="match status" value="1"/>
</dbReference>
<feature type="binding site" evidence="8">
    <location>
        <position position="195"/>
    </location>
    <ligand>
        <name>pyruvate</name>
        <dbReference type="ChEBI" id="CHEBI:15361"/>
    </ligand>
</feature>
<dbReference type="GeneID" id="10493140"/>
<protein>
    <submittedName>
        <fullName evidence="9">2-keto-3-deoxygalactonate aldolase</fullName>
    </submittedName>
</protein>
<comment type="pathway">
    <text evidence="1">Carbohydrate acid metabolism; 2-dehydro-3-deoxy-D-gluconate degradation; D-glyceraldehyde 3-phosphate and pyruvate from 2-dehydro-3-deoxy-D-gluconate: step 2/2.</text>
</comment>
<evidence type="ECO:0000313" key="9">
    <source>
        <dbReference type="EMBL" id="AEB95054.1"/>
    </source>
</evidence>
<dbReference type="Pfam" id="PF00701">
    <property type="entry name" value="DHDPS"/>
    <property type="match status" value="1"/>
</dbReference>
<keyword evidence="2" id="KW-0456">Lyase</keyword>
<dbReference type="AlphaFoldDB" id="F4G2K6"/>
<dbReference type="PRINTS" id="PR00146">
    <property type="entry name" value="DHPICSNTHASE"/>
</dbReference>
<dbReference type="NCBIfam" id="NF040954">
    <property type="entry name" value="Arch_KDGaldase"/>
    <property type="match status" value="1"/>
</dbReference>
<dbReference type="PANTHER" id="PTHR12128">
    <property type="entry name" value="DIHYDRODIPICOLINATE SYNTHASE"/>
    <property type="match status" value="1"/>
</dbReference>
<keyword evidence="10" id="KW-1185">Reference proteome</keyword>
<dbReference type="SMART" id="SM01130">
    <property type="entry name" value="DHDPS"/>
    <property type="match status" value="1"/>
</dbReference>
<reference evidence="9 10" key="1">
    <citation type="journal article" date="2011" name="J. Bacteriol.">
        <title>Complete genome sequence of Metallosphaera cuprina, a metal sulfide-oxidizing archaeon from a hot spring.</title>
        <authorList>
            <person name="Liu L.J."/>
            <person name="You X.Y."/>
            <person name="Zheng H."/>
            <person name="Wang S."/>
            <person name="Jiang C.Y."/>
            <person name="Liu S.J."/>
        </authorList>
    </citation>
    <scope>NUCLEOTIDE SEQUENCE [LARGE SCALE GENOMIC DNA]</scope>
    <source>
        <strain evidence="9 10">Ar-4</strain>
    </source>
</reference>
<keyword evidence="4" id="KW-0119">Carbohydrate metabolism</keyword>
<evidence type="ECO:0000256" key="8">
    <source>
        <dbReference type="PIRSR" id="PIRSR001365-2"/>
    </source>
</evidence>
<evidence type="ECO:0000256" key="3">
    <source>
        <dbReference type="ARBA" id="ARBA00023270"/>
    </source>
</evidence>
<dbReference type="GO" id="GO:0008840">
    <property type="term" value="F:4-hydroxy-tetrahydrodipicolinate synthase activity"/>
    <property type="evidence" value="ECO:0007669"/>
    <property type="project" value="TreeGrafter"/>
</dbReference>
<evidence type="ECO:0000256" key="7">
    <source>
        <dbReference type="PIRSR" id="PIRSR001365-1"/>
    </source>
</evidence>
<comment type="subunit">
    <text evidence="6">Homotetramer; dimer of dimers.</text>
</comment>
<evidence type="ECO:0000313" key="10">
    <source>
        <dbReference type="Proteomes" id="UP000007812"/>
    </source>
</evidence>
<dbReference type="KEGG" id="mcn:Mcup_0949"/>
<dbReference type="PATRIC" id="fig|1006006.8.peg.944"/>
<evidence type="ECO:0000256" key="5">
    <source>
        <dbReference type="ARBA" id="ARBA00044756"/>
    </source>
</evidence>
<dbReference type="EMBL" id="CP002656">
    <property type="protein sequence ID" value="AEB95054.1"/>
    <property type="molecule type" value="Genomic_DNA"/>
</dbReference>
<dbReference type="Gene3D" id="3.20.20.70">
    <property type="entry name" value="Aldolase class I"/>
    <property type="match status" value="1"/>
</dbReference>
<evidence type="ECO:0000256" key="6">
    <source>
        <dbReference type="ARBA" id="ARBA00044762"/>
    </source>
</evidence>
<dbReference type="RefSeq" id="WP_013737552.1">
    <property type="nucleotide sequence ID" value="NC_015435.1"/>
</dbReference>
<dbReference type="PIRSF" id="PIRSF001365">
    <property type="entry name" value="DHDPS"/>
    <property type="match status" value="1"/>
</dbReference>
<evidence type="ECO:0000256" key="2">
    <source>
        <dbReference type="ARBA" id="ARBA00023239"/>
    </source>
</evidence>
<gene>
    <name evidence="9" type="ordered locus">Mcup_0949</name>
</gene>
<dbReference type="eggNOG" id="arCOG04172">
    <property type="taxonomic scope" value="Archaea"/>
</dbReference>
<feature type="active site" description="Schiff-base intermediate with substrate" evidence="7">
    <location>
        <position position="155"/>
    </location>
</feature>
<dbReference type="STRING" id="1006006.Mcup_0949"/>
<dbReference type="InterPro" id="IPR002220">
    <property type="entry name" value="DapA-like"/>
</dbReference>
<dbReference type="InterPro" id="IPR053415">
    <property type="entry name" value="ED_pathway_aldolase"/>
</dbReference>